<keyword evidence="3" id="KW-1185">Reference proteome</keyword>
<evidence type="ECO:0000313" key="2">
    <source>
        <dbReference type="EMBL" id="KAF9611581.1"/>
    </source>
</evidence>
<reference evidence="2 3" key="1">
    <citation type="submission" date="2020-10" db="EMBL/GenBank/DDBJ databases">
        <title>The Coptis chinensis genome and diversification of protoberbering-type alkaloids.</title>
        <authorList>
            <person name="Wang B."/>
            <person name="Shu S."/>
            <person name="Song C."/>
            <person name="Liu Y."/>
        </authorList>
    </citation>
    <scope>NUCLEOTIDE SEQUENCE [LARGE SCALE GENOMIC DNA]</scope>
    <source>
        <strain evidence="2">HL-2020</strain>
        <tissue evidence="2">Leaf</tissue>
    </source>
</reference>
<keyword evidence="1" id="KW-0472">Membrane</keyword>
<name>A0A835I5E4_9MAGN</name>
<comment type="caution">
    <text evidence="2">The sequence shown here is derived from an EMBL/GenBank/DDBJ whole genome shotgun (WGS) entry which is preliminary data.</text>
</comment>
<proteinExistence type="predicted"/>
<sequence length="118" mass="13304">MGHQPKTFGLGFSTNKVGVVLTISGFTLIFALISIGLFVPFSPEQLTFITIRTGPEAKRSCKWNCYDWDVSLQRSWTGHRRFSGFLDTKAPGYFFPPRLPYDVLHHKCDSSDCIGNDI</sequence>
<accession>A0A835I5E4</accession>
<dbReference type="Proteomes" id="UP000631114">
    <property type="component" value="Unassembled WGS sequence"/>
</dbReference>
<gene>
    <name evidence="2" type="ORF">IFM89_033585</name>
</gene>
<keyword evidence="1" id="KW-1133">Transmembrane helix</keyword>
<dbReference type="AlphaFoldDB" id="A0A835I5E4"/>
<keyword evidence="1" id="KW-0812">Transmembrane</keyword>
<organism evidence="2 3">
    <name type="scientific">Coptis chinensis</name>
    <dbReference type="NCBI Taxonomy" id="261450"/>
    <lineage>
        <taxon>Eukaryota</taxon>
        <taxon>Viridiplantae</taxon>
        <taxon>Streptophyta</taxon>
        <taxon>Embryophyta</taxon>
        <taxon>Tracheophyta</taxon>
        <taxon>Spermatophyta</taxon>
        <taxon>Magnoliopsida</taxon>
        <taxon>Ranunculales</taxon>
        <taxon>Ranunculaceae</taxon>
        <taxon>Coptidoideae</taxon>
        <taxon>Coptis</taxon>
    </lineage>
</organism>
<feature type="transmembrane region" description="Helical" evidence="1">
    <location>
        <begin position="20"/>
        <end position="42"/>
    </location>
</feature>
<evidence type="ECO:0000256" key="1">
    <source>
        <dbReference type="SAM" id="Phobius"/>
    </source>
</evidence>
<evidence type="ECO:0000313" key="3">
    <source>
        <dbReference type="Proteomes" id="UP000631114"/>
    </source>
</evidence>
<protein>
    <submittedName>
        <fullName evidence="2">Uncharacterized protein</fullName>
    </submittedName>
</protein>
<dbReference type="EMBL" id="JADFTS010000004">
    <property type="protein sequence ID" value="KAF9611581.1"/>
    <property type="molecule type" value="Genomic_DNA"/>
</dbReference>